<name>A0A1A9VNJ5_GLOAU</name>
<keyword evidence="2" id="KW-1185">Reference proteome</keyword>
<accession>A0A1A9VNJ5</accession>
<dbReference type="Proteomes" id="UP000078200">
    <property type="component" value="Unassembled WGS sequence"/>
</dbReference>
<reference evidence="1" key="1">
    <citation type="submission" date="2020-05" db="UniProtKB">
        <authorList>
            <consortium name="EnsemblMetazoa"/>
        </authorList>
    </citation>
    <scope>IDENTIFICATION</scope>
    <source>
        <strain evidence="1">TTRI</strain>
    </source>
</reference>
<sequence length="112" mass="12634">MLLQLNSFLRDVKHIDWGELFACVDELESTTFPNIVREQREWFSLVALNLSKAFNNVNHRGLIMKLAGQFGFSKSACKLVYSHLSGQVRVSTTCRVYAGVNTKALSVNPRSI</sequence>
<organism evidence="1 2">
    <name type="scientific">Glossina austeni</name>
    <name type="common">Savannah tsetse fly</name>
    <dbReference type="NCBI Taxonomy" id="7395"/>
    <lineage>
        <taxon>Eukaryota</taxon>
        <taxon>Metazoa</taxon>
        <taxon>Ecdysozoa</taxon>
        <taxon>Arthropoda</taxon>
        <taxon>Hexapoda</taxon>
        <taxon>Insecta</taxon>
        <taxon>Pterygota</taxon>
        <taxon>Neoptera</taxon>
        <taxon>Endopterygota</taxon>
        <taxon>Diptera</taxon>
        <taxon>Brachycera</taxon>
        <taxon>Muscomorpha</taxon>
        <taxon>Hippoboscoidea</taxon>
        <taxon>Glossinidae</taxon>
        <taxon>Glossina</taxon>
    </lineage>
</organism>
<evidence type="ECO:0000313" key="1">
    <source>
        <dbReference type="EnsemblMetazoa" id="GAUT042657-PA"/>
    </source>
</evidence>
<proteinExistence type="predicted"/>
<dbReference type="EnsemblMetazoa" id="GAUT042657-RA">
    <property type="protein sequence ID" value="GAUT042657-PA"/>
    <property type="gene ID" value="GAUT042657"/>
</dbReference>
<protein>
    <recommendedName>
        <fullName evidence="3">Reverse transcriptase domain-containing protein</fullName>
    </recommendedName>
</protein>
<dbReference type="VEuPathDB" id="VectorBase:GAUT042657"/>
<evidence type="ECO:0008006" key="3">
    <source>
        <dbReference type="Google" id="ProtNLM"/>
    </source>
</evidence>
<evidence type="ECO:0000313" key="2">
    <source>
        <dbReference type="Proteomes" id="UP000078200"/>
    </source>
</evidence>
<dbReference type="AlphaFoldDB" id="A0A1A9VNJ5"/>